<organism evidence="5 6">
    <name type="scientific">Amycolatopsis speibonae</name>
    <dbReference type="NCBI Taxonomy" id="1450224"/>
    <lineage>
        <taxon>Bacteria</taxon>
        <taxon>Bacillati</taxon>
        <taxon>Actinomycetota</taxon>
        <taxon>Actinomycetes</taxon>
        <taxon>Pseudonocardiales</taxon>
        <taxon>Pseudonocardiaceae</taxon>
        <taxon>Amycolatopsis</taxon>
    </lineage>
</organism>
<dbReference type="EMBL" id="JBHRWK010000143">
    <property type="protein sequence ID" value="MFC3456171.1"/>
    <property type="molecule type" value="Genomic_DNA"/>
</dbReference>
<keyword evidence="2" id="KW-0436">Ligase</keyword>
<dbReference type="Pfam" id="PF00501">
    <property type="entry name" value="AMP-binding"/>
    <property type="match status" value="1"/>
</dbReference>
<name>A0ABV7PCM4_9PSEU</name>
<evidence type="ECO:0000259" key="4">
    <source>
        <dbReference type="Pfam" id="PF13193"/>
    </source>
</evidence>
<dbReference type="Proteomes" id="UP001595645">
    <property type="component" value="Unassembled WGS sequence"/>
</dbReference>
<sequence length="532" mass="56518">MTLRERLDDFVHSLGVIKRSGLIDFRRPMEIVKAKKAMNTYGPLAGPAAVAALKAPSVTGFVDELGPLTFGQLDRRANALARAWLRRGIAEDAVVGLLARDHRGAVDVMIAAGKLGATLVPLNTGIGTRELAEVVKREGVSFLVHDEEFADVVADLPGIPTCLAWTDEPHPEGDTVEKFILGAADEPMPVPRRPGRLVLLTSGTGGTPKGAERGIAKPLAVAQLLDRIPLRAGETTVIAAPLFHGTGLSQLIMSFALGNAVVVRRRFDPDATLHAVERYSATALVLVPTMLHRLVNRGEPAYDISSLRILLVAGAPLTAALGTKALELFGDVVHNMYGGTEVSVVTVATPEDLKAAPGTAGRPPVGCHIALFDRAGRPVTRLGAPGRVFIRSSLTFHGYTDGNSKEIVDGMVSTGDVGHFDSCGRLFIDGREDDMIISGGENVYPVEIENALADHADVADAAVVGVGDEEFGQRLKAYVVPRAGTAVTADSIKDFLRSTISRHKVPSVVVLVDELPRNSTGKILRRSLAELD</sequence>
<comment type="caution">
    <text evidence="5">The sequence shown here is derived from an EMBL/GenBank/DDBJ whole genome shotgun (WGS) entry which is preliminary data.</text>
</comment>
<dbReference type="InterPro" id="IPR025110">
    <property type="entry name" value="AMP-bd_C"/>
</dbReference>
<dbReference type="Gene3D" id="3.40.50.12780">
    <property type="entry name" value="N-terminal domain of ligase-like"/>
    <property type="match status" value="1"/>
</dbReference>
<dbReference type="InterPro" id="IPR000873">
    <property type="entry name" value="AMP-dep_synth/lig_dom"/>
</dbReference>
<accession>A0ABV7PCM4</accession>
<evidence type="ECO:0000259" key="3">
    <source>
        <dbReference type="Pfam" id="PF00501"/>
    </source>
</evidence>
<evidence type="ECO:0000256" key="1">
    <source>
        <dbReference type="ARBA" id="ARBA00006432"/>
    </source>
</evidence>
<dbReference type="PANTHER" id="PTHR43201">
    <property type="entry name" value="ACYL-COA SYNTHETASE"/>
    <property type="match status" value="1"/>
</dbReference>
<dbReference type="Gene3D" id="3.30.300.30">
    <property type="match status" value="1"/>
</dbReference>
<gene>
    <name evidence="5" type="ORF">ACFOSH_42670</name>
</gene>
<dbReference type="InterPro" id="IPR045851">
    <property type="entry name" value="AMP-bd_C_sf"/>
</dbReference>
<dbReference type="InterPro" id="IPR042099">
    <property type="entry name" value="ANL_N_sf"/>
</dbReference>
<keyword evidence="6" id="KW-1185">Reference proteome</keyword>
<evidence type="ECO:0000256" key="2">
    <source>
        <dbReference type="ARBA" id="ARBA00022598"/>
    </source>
</evidence>
<dbReference type="SUPFAM" id="SSF56801">
    <property type="entry name" value="Acetyl-CoA synthetase-like"/>
    <property type="match status" value="1"/>
</dbReference>
<proteinExistence type="inferred from homology"/>
<feature type="domain" description="AMP-binding enzyme C-terminal" evidence="4">
    <location>
        <begin position="447"/>
        <end position="522"/>
    </location>
</feature>
<comment type="similarity">
    <text evidence="1">Belongs to the ATP-dependent AMP-binding enzyme family.</text>
</comment>
<evidence type="ECO:0000313" key="5">
    <source>
        <dbReference type="EMBL" id="MFC3456171.1"/>
    </source>
</evidence>
<dbReference type="PANTHER" id="PTHR43201:SF5">
    <property type="entry name" value="MEDIUM-CHAIN ACYL-COA LIGASE ACSF2, MITOCHONDRIAL"/>
    <property type="match status" value="1"/>
</dbReference>
<evidence type="ECO:0000313" key="6">
    <source>
        <dbReference type="Proteomes" id="UP001595645"/>
    </source>
</evidence>
<dbReference type="RefSeq" id="WP_378247285.1">
    <property type="nucleotide sequence ID" value="NZ_JBHRWK010000143.1"/>
</dbReference>
<dbReference type="CDD" id="cd04433">
    <property type="entry name" value="AFD_class_I"/>
    <property type="match status" value="1"/>
</dbReference>
<reference evidence="6" key="1">
    <citation type="journal article" date="2019" name="Int. J. Syst. Evol. Microbiol.">
        <title>The Global Catalogue of Microorganisms (GCM) 10K type strain sequencing project: providing services to taxonomists for standard genome sequencing and annotation.</title>
        <authorList>
            <consortium name="The Broad Institute Genomics Platform"/>
            <consortium name="The Broad Institute Genome Sequencing Center for Infectious Disease"/>
            <person name="Wu L."/>
            <person name="Ma J."/>
        </authorList>
    </citation>
    <scope>NUCLEOTIDE SEQUENCE [LARGE SCALE GENOMIC DNA]</scope>
    <source>
        <strain evidence="6">CGMCC 4.7676</strain>
    </source>
</reference>
<feature type="domain" description="AMP-dependent synthetase/ligase" evidence="3">
    <location>
        <begin position="54"/>
        <end position="399"/>
    </location>
</feature>
<dbReference type="Pfam" id="PF13193">
    <property type="entry name" value="AMP-binding_C"/>
    <property type="match status" value="1"/>
</dbReference>
<protein>
    <submittedName>
        <fullName evidence="5">AMP-binding protein</fullName>
    </submittedName>
</protein>